<feature type="transmembrane region" description="Helical" evidence="8">
    <location>
        <begin position="283"/>
        <end position="316"/>
    </location>
</feature>
<evidence type="ECO:0000256" key="7">
    <source>
        <dbReference type="ARBA" id="ARBA00031174"/>
    </source>
</evidence>
<dbReference type="STRING" id="341036.SAMN05660649_00619"/>
<feature type="transmembrane region" description="Helical" evidence="8">
    <location>
        <begin position="139"/>
        <end position="162"/>
    </location>
</feature>
<feature type="transmembrane region" description="Helical" evidence="8">
    <location>
        <begin position="323"/>
        <end position="341"/>
    </location>
</feature>
<dbReference type="AlphaFoldDB" id="A0A1I2NXD1"/>
<feature type="transmembrane region" description="Helical" evidence="8">
    <location>
        <begin position="21"/>
        <end position="41"/>
    </location>
</feature>
<proteinExistence type="inferred from homology"/>
<keyword evidence="6 8" id="KW-0472">Membrane</keyword>
<evidence type="ECO:0000313" key="10">
    <source>
        <dbReference type="Proteomes" id="UP000199337"/>
    </source>
</evidence>
<evidence type="ECO:0000256" key="5">
    <source>
        <dbReference type="ARBA" id="ARBA00022989"/>
    </source>
</evidence>
<feature type="transmembrane region" description="Helical" evidence="8">
    <location>
        <begin position="182"/>
        <end position="207"/>
    </location>
</feature>
<dbReference type="Pfam" id="PF00939">
    <property type="entry name" value="Na_sulph_symp"/>
    <property type="match status" value="1"/>
</dbReference>
<evidence type="ECO:0000256" key="3">
    <source>
        <dbReference type="ARBA" id="ARBA00020150"/>
    </source>
</evidence>
<feature type="transmembrane region" description="Helical" evidence="8">
    <location>
        <begin position="228"/>
        <end position="252"/>
    </location>
</feature>
<comment type="subcellular location">
    <subcellularLocation>
        <location evidence="1">Membrane</location>
        <topology evidence="1">Multi-pass membrane protein</topology>
    </subcellularLocation>
</comment>
<accession>A0A1I2NXD1</accession>
<keyword evidence="10" id="KW-1185">Reference proteome</keyword>
<dbReference type="GO" id="GO:1905039">
    <property type="term" value="P:carboxylic acid transmembrane transport"/>
    <property type="evidence" value="ECO:0007669"/>
    <property type="project" value="UniProtKB-ARBA"/>
</dbReference>
<evidence type="ECO:0000256" key="1">
    <source>
        <dbReference type="ARBA" id="ARBA00004141"/>
    </source>
</evidence>
<protein>
    <recommendedName>
        <fullName evidence="3">Sodium-dependent dicarboxylate transporter SdcS</fullName>
    </recommendedName>
    <alternativeName>
        <fullName evidence="7">Na(+)/dicarboxylate symporter</fullName>
    </alternativeName>
</protein>
<dbReference type="Proteomes" id="UP000199337">
    <property type="component" value="Unassembled WGS sequence"/>
</dbReference>
<organism evidence="9 10">
    <name type="scientific">Desulfotruncus arcticus DSM 17038</name>
    <dbReference type="NCBI Taxonomy" id="1121424"/>
    <lineage>
        <taxon>Bacteria</taxon>
        <taxon>Bacillati</taxon>
        <taxon>Bacillota</taxon>
        <taxon>Clostridia</taxon>
        <taxon>Eubacteriales</taxon>
        <taxon>Desulfallaceae</taxon>
        <taxon>Desulfotruncus</taxon>
    </lineage>
</organism>
<dbReference type="GO" id="GO:0005886">
    <property type="term" value="C:plasma membrane"/>
    <property type="evidence" value="ECO:0007669"/>
    <property type="project" value="TreeGrafter"/>
</dbReference>
<feature type="transmembrane region" description="Helical" evidence="8">
    <location>
        <begin position="454"/>
        <end position="474"/>
    </location>
</feature>
<feature type="transmembrane region" description="Helical" evidence="8">
    <location>
        <begin position="395"/>
        <end position="422"/>
    </location>
</feature>
<feature type="transmembrane region" description="Helical" evidence="8">
    <location>
        <begin position="74"/>
        <end position="93"/>
    </location>
</feature>
<name>A0A1I2NXD1_9FIRM</name>
<comment type="similarity">
    <text evidence="2">Belongs to the SLC13A/DASS transporter (TC 2.A.47) family. NADC subfamily.</text>
</comment>
<feature type="transmembrane region" description="Helical" evidence="8">
    <location>
        <begin position="361"/>
        <end position="383"/>
    </location>
</feature>
<feature type="transmembrane region" description="Helical" evidence="8">
    <location>
        <begin position="47"/>
        <end position="67"/>
    </location>
</feature>
<evidence type="ECO:0000256" key="2">
    <source>
        <dbReference type="ARBA" id="ARBA00006772"/>
    </source>
</evidence>
<dbReference type="InterPro" id="IPR001898">
    <property type="entry name" value="SLC13A/DASS"/>
</dbReference>
<evidence type="ECO:0000313" key="9">
    <source>
        <dbReference type="EMBL" id="SFG08595.1"/>
    </source>
</evidence>
<dbReference type="RefSeq" id="WP_092468622.1">
    <property type="nucleotide sequence ID" value="NZ_FOOX01000002.1"/>
</dbReference>
<keyword evidence="4 8" id="KW-0812">Transmembrane</keyword>
<dbReference type="EMBL" id="FOOX01000002">
    <property type="protein sequence ID" value="SFG08595.1"/>
    <property type="molecule type" value="Genomic_DNA"/>
</dbReference>
<reference evidence="10" key="1">
    <citation type="submission" date="2016-10" db="EMBL/GenBank/DDBJ databases">
        <authorList>
            <person name="Varghese N."/>
            <person name="Submissions S."/>
        </authorList>
    </citation>
    <scope>NUCLEOTIDE SEQUENCE [LARGE SCALE GENOMIC DNA]</scope>
    <source>
        <strain evidence="10">DSM 17038</strain>
    </source>
</reference>
<evidence type="ECO:0000256" key="6">
    <source>
        <dbReference type="ARBA" id="ARBA00023136"/>
    </source>
</evidence>
<keyword evidence="5 8" id="KW-1133">Transmembrane helix</keyword>
<gene>
    <name evidence="9" type="ORF">SAMN05660649_00619</name>
</gene>
<dbReference type="OrthoDB" id="37272at2"/>
<dbReference type="PANTHER" id="PTHR10283">
    <property type="entry name" value="SOLUTE CARRIER FAMILY 13 MEMBER"/>
    <property type="match status" value="1"/>
</dbReference>
<dbReference type="GO" id="GO:0008514">
    <property type="term" value="F:organic anion transmembrane transporter activity"/>
    <property type="evidence" value="ECO:0007669"/>
    <property type="project" value="UniProtKB-ARBA"/>
</dbReference>
<sequence>MIKTEKQTATNSEIGRTQLKRIIGAALGIIVGLWIALSSPFPGLEANAMQVLGITTFAVIFWAFGVIPDMITALLMNVLFVLIVKIPFATAFGGFSNSALWLVLAAMLFSAALNSTGLIRRFSLWMLKVLPGTYFGQLLGLYLTGFVVIGPMVPSAVAKVSIPTPFALGVARSMGLEDGSRGAAGLSLGVFISSAVLGGIAFMTGMAPNIAYIGALSADVKQQITWSGWLAAGLPIALLIGIVMFLILWLYFGKGVKAVSKEQVYSQLAELGPMTTKEKVSGVIILATFILWIMGSYIGVGATEAALVAMAALFLANIVSNKDLAGVSWSVWIYLGLILNIGADMTQVGVDKWLNTILGPLLVPLINNTLVFVMALTLVITVIRLIIPSQVTSGVLILVVLAPILANIGFNPFIVVIIMAAVSNHWLMPYLNVPYLAQYSMLDGKGHTHVQARILSVIYLGLCLIGIIMSLPLWKMLGLLN</sequence>
<evidence type="ECO:0000256" key="8">
    <source>
        <dbReference type="SAM" id="Phobius"/>
    </source>
</evidence>
<feature type="transmembrane region" description="Helical" evidence="8">
    <location>
        <begin position="99"/>
        <end position="119"/>
    </location>
</feature>
<dbReference type="PANTHER" id="PTHR10283:SF82">
    <property type="entry name" value="SOLUTE CARRIER FAMILY 13 MEMBER 2"/>
    <property type="match status" value="1"/>
</dbReference>
<evidence type="ECO:0000256" key="4">
    <source>
        <dbReference type="ARBA" id="ARBA00022692"/>
    </source>
</evidence>